<evidence type="ECO:0000313" key="2">
    <source>
        <dbReference type="Proteomes" id="UP000242814"/>
    </source>
</evidence>
<dbReference type="Proteomes" id="UP000242814">
    <property type="component" value="Unassembled WGS sequence"/>
</dbReference>
<dbReference type="EMBL" id="LZYO01000342">
    <property type="protein sequence ID" value="ODH16009.1"/>
    <property type="molecule type" value="Genomic_DNA"/>
</dbReference>
<proteinExistence type="predicted"/>
<organism evidence="1 2">
    <name type="scientific">Paracoccidioides brasiliensis</name>
    <dbReference type="NCBI Taxonomy" id="121759"/>
    <lineage>
        <taxon>Eukaryota</taxon>
        <taxon>Fungi</taxon>
        <taxon>Dikarya</taxon>
        <taxon>Ascomycota</taxon>
        <taxon>Pezizomycotina</taxon>
        <taxon>Eurotiomycetes</taxon>
        <taxon>Eurotiomycetidae</taxon>
        <taxon>Onygenales</taxon>
        <taxon>Ajellomycetaceae</taxon>
        <taxon>Paracoccidioides</taxon>
    </lineage>
</organism>
<dbReference type="AlphaFoldDB" id="A0A1D2J7R2"/>
<evidence type="ECO:0000313" key="1">
    <source>
        <dbReference type="EMBL" id="ODH16009.1"/>
    </source>
</evidence>
<accession>A0A1D2J7R2</accession>
<dbReference type="VEuPathDB" id="FungiDB:PABG_12187"/>
<reference evidence="1 2" key="1">
    <citation type="submission" date="2016-06" db="EMBL/GenBank/DDBJ databases">
        <authorList>
            <person name="Kjaerup R.B."/>
            <person name="Dalgaard T.S."/>
            <person name="Juul-Madsen H.R."/>
        </authorList>
    </citation>
    <scope>NUCLEOTIDE SEQUENCE [LARGE SCALE GENOMIC DNA]</scope>
    <source>
        <strain evidence="1 2">Pb300</strain>
    </source>
</reference>
<protein>
    <submittedName>
        <fullName evidence="1">Uncharacterized protein</fullName>
    </submittedName>
</protein>
<sequence length="116" mass="13272">MSTSGIGWSWTRRYLENLVGNSFKPLDYDNRMDDHREYLAKVLTCGLMNLANIGNLITYCFERYSNQMTMVFQEKFRGPRTPKSPLATSNHQGLSRVPYIGQAENVPTDFLTIVAT</sequence>
<dbReference type="OrthoDB" id="10549298at2759"/>
<name>A0A1D2J7R2_PARBR</name>
<dbReference type="VEuPathDB" id="FungiDB:PADG_05949"/>
<comment type="caution">
    <text evidence="1">The sequence shown here is derived from an EMBL/GenBank/DDBJ whole genome shotgun (WGS) entry which is preliminary data.</text>
</comment>
<gene>
    <name evidence="1" type="ORF">ACO22_06398</name>
</gene>